<accession>A0AAV7SH40</accession>
<proteinExistence type="predicted"/>
<evidence type="ECO:0000313" key="1">
    <source>
        <dbReference type="EMBL" id="KAJ1163379.1"/>
    </source>
</evidence>
<gene>
    <name evidence="1" type="ORF">NDU88_003837</name>
</gene>
<comment type="caution">
    <text evidence="1">The sequence shown here is derived from an EMBL/GenBank/DDBJ whole genome shotgun (WGS) entry which is preliminary data.</text>
</comment>
<name>A0AAV7SH40_PLEWA</name>
<keyword evidence="2" id="KW-1185">Reference proteome</keyword>
<dbReference type="Proteomes" id="UP001066276">
    <property type="component" value="Chromosome 4_2"/>
</dbReference>
<dbReference type="EMBL" id="JANPWB010000008">
    <property type="protein sequence ID" value="KAJ1163379.1"/>
    <property type="molecule type" value="Genomic_DNA"/>
</dbReference>
<protein>
    <submittedName>
        <fullName evidence="1">Uncharacterized protein</fullName>
    </submittedName>
</protein>
<organism evidence="1 2">
    <name type="scientific">Pleurodeles waltl</name>
    <name type="common">Iberian ribbed newt</name>
    <dbReference type="NCBI Taxonomy" id="8319"/>
    <lineage>
        <taxon>Eukaryota</taxon>
        <taxon>Metazoa</taxon>
        <taxon>Chordata</taxon>
        <taxon>Craniata</taxon>
        <taxon>Vertebrata</taxon>
        <taxon>Euteleostomi</taxon>
        <taxon>Amphibia</taxon>
        <taxon>Batrachia</taxon>
        <taxon>Caudata</taxon>
        <taxon>Salamandroidea</taxon>
        <taxon>Salamandridae</taxon>
        <taxon>Pleurodelinae</taxon>
        <taxon>Pleurodeles</taxon>
    </lineage>
</organism>
<reference evidence="1" key="1">
    <citation type="journal article" date="2022" name="bioRxiv">
        <title>Sequencing and chromosome-scale assembly of the giantPleurodeles waltlgenome.</title>
        <authorList>
            <person name="Brown T."/>
            <person name="Elewa A."/>
            <person name="Iarovenko S."/>
            <person name="Subramanian E."/>
            <person name="Araus A.J."/>
            <person name="Petzold A."/>
            <person name="Susuki M."/>
            <person name="Suzuki K.-i.T."/>
            <person name="Hayashi T."/>
            <person name="Toyoda A."/>
            <person name="Oliveira C."/>
            <person name="Osipova E."/>
            <person name="Leigh N.D."/>
            <person name="Simon A."/>
            <person name="Yun M.H."/>
        </authorList>
    </citation>
    <scope>NUCLEOTIDE SEQUENCE</scope>
    <source>
        <strain evidence="1">20211129_DDA</strain>
        <tissue evidence="1">Liver</tissue>
    </source>
</reference>
<sequence>MSEAKVQVALRLLREAGRLNLIQGGVGGPVSVGVVPVEEAQSAGGPAGEFGAPEGILDFLECRVTLLGGNILQGIGPSLMQAPAGEHAVKGLSCSFDESARNL</sequence>
<evidence type="ECO:0000313" key="2">
    <source>
        <dbReference type="Proteomes" id="UP001066276"/>
    </source>
</evidence>
<dbReference type="AlphaFoldDB" id="A0AAV7SH40"/>